<dbReference type="InterPro" id="IPR027417">
    <property type="entry name" value="P-loop_NTPase"/>
</dbReference>
<dbReference type="InterPro" id="IPR054736">
    <property type="entry name" value="NCH3"/>
</dbReference>
<evidence type="ECO:0000313" key="5">
    <source>
        <dbReference type="Proteomes" id="UP001595904"/>
    </source>
</evidence>
<feature type="transmembrane region" description="Helical" evidence="1">
    <location>
        <begin position="904"/>
        <end position="925"/>
    </location>
</feature>
<dbReference type="SUPFAM" id="SSF52540">
    <property type="entry name" value="P-loop containing nucleoside triphosphate hydrolases"/>
    <property type="match status" value="1"/>
</dbReference>
<organism evidence="4 5">
    <name type="scientific">Steroidobacter flavus</name>
    <dbReference type="NCBI Taxonomy" id="1842136"/>
    <lineage>
        <taxon>Bacteria</taxon>
        <taxon>Pseudomonadati</taxon>
        <taxon>Pseudomonadota</taxon>
        <taxon>Gammaproteobacteria</taxon>
        <taxon>Steroidobacterales</taxon>
        <taxon>Steroidobacteraceae</taxon>
        <taxon>Steroidobacter</taxon>
    </lineage>
</organism>
<keyword evidence="1" id="KW-1133">Transmembrane helix</keyword>
<keyword evidence="1" id="KW-0812">Transmembrane</keyword>
<accession>A0ABV8T7H0</accession>
<protein>
    <submittedName>
        <fullName evidence="4">NACHT domain-containing protein</fullName>
    </submittedName>
</protein>
<evidence type="ECO:0000259" key="3">
    <source>
        <dbReference type="Pfam" id="PF22729"/>
    </source>
</evidence>
<evidence type="ECO:0000256" key="1">
    <source>
        <dbReference type="SAM" id="Phobius"/>
    </source>
</evidence>
<dbReference type="Gene3D" id="3.40.50.300">
    <property type="entry name" value="P-loop containing nucleotide triphosphate hydrolases"/>
    <property type="match status" value="1"/>
</dbReference>
<feature type="domain" description="NACHT C-terminal Helical" evidence="3">
    <location>
        <begin position="941"/>
        <end position="1007"/>
    </location>
</feature>
<dbReference type="Pfam" id="PF22729">
    <property type="entry name" value="NCH3"/>
    <property type="match status" value="1"/>
</dbReference>
<evidence type="ECO:0000259" key="2">
    <source>
        <dbReference type="Pfam" id="PF05729"/>
    </source>
</evidence>
<feature type="transmembrane region" description="Helical" evidence="1">
    <location>
        <begin position="64"/>
        <end position="80"/>
    </location>
</feature>
<dbReference type="Pfam" id="PF05729">
    <property type="entry name" value="NACHT"/>
    <property type="match status" value="1"/>
</dbReference>
<name>A0ABV8T7H0_9GAMM</name>
<dbReference type="RefSeq" id="WP_380605590.1">
    <property type="nucleotide sequence ID" value="NZ_JBHSDU010000015.1"/>
</dbReference>
<dbReference type="EMBL" id="JBHSDU010000015">
    <property type="protein sequence ID" value="MFC4314424.1"/>
    <property type="molecule type" value="Genomic_DNA"/>
</dbReference>
<feature type="transmembrane region" description="Helical" evidence="1">
    <location>
        <begin position="832"/>
        <end position="853"/>
    </location>
</feature>
<sequence length="1009" mass="112729">MKAPLTSGHWLALLIIVVGETAALVAYHFSKTASVLAAVTLCALLWLLRPLFMPPRYGEMKLRTLCVLGIFGLAASYGVWADLLNAAIRAASQSPAAQQVAPWLAEVQLGDAPSIAALIFVLTGLWLVLRGLDGSIAGASTSPMSEDFPQPTFQAELKAFCWALENHLNAVDSEENWSSSHYTDLEAEVEIVGTGGAPRERSLMGLQKAIRLDRGSNAFLLLGTPGSGKSVALRKLAGDMLREVEATERVPIYINLREWLAAQGPRWSETSPPTAQDVENFVTASLKARGDCFTHKFVDTYFRDMWRSGRLFFIFDSFDEIPELLDAREESWLIKALSQAFSLFICSHPQSRGVVAARTFRPPTAAFQAKKVLLIRPLTETRIVQAMARFPAFTPPLQAELFRSRQDLVAAIRTPLLMALLGEWVTIHRELPDTQVQLYESFLKDRLRQCAPKLAELGLTEQQVFDGAAEIAHFVFKSPTYGLEAPVHVIAEAFVDTDIDRIIEVLQHARIARVRVAYARSFAFVHRRFLEYLVCTKLLERPWEVGIEDVPTDARGRDALVLYAQICDEPEAEYLACQCWEEVCYHRDGDASSRLRAIHSLRFLIDAFQVRRAAIALFADDLAEYIHACVATGQDLVAAKICLETTGLLNGPAVLEVLKTAIQGGNSWLQETAFRACRQLPRLEPALERLLKRYVVTIPLRQFWLDSRGLLFSLSLSEPLRSAYRAAVWRRRNLIASMVAAPFALIVGPETIAMSALIAAAALHATQGKNGNELESSVTDEATAGQGTFLEAFRMLVAMFLVYFGAMICATEVYPTLYLLADGEQKESSRQMLGALTAVLGLMLLDWLQVVTWRRDDGALRRRGRLSWFRPSPLALILPLLLILLFWQRFFLFMSELLTKFGMLGLKIVAAGLLLGSLTLGRRVVGEYLHDRRAFAAIAFTSCMRRADIIAALDQLHTDHWRMKFLRQLDRQGIVAVEPWPESFQLRVTVDPVMTELARLEERWLGLGR</sequence>
<dbReference type="InterPro" id="IPR007111">
    <property type="entry name" value="NACHT_NTPase"/>
</dbReference>
<gene>
    <name evidence="4" type="ORF">ACFPN2_35490</name>
</gene>
<evidence type="ECO:0000313" key="4">
    <source>
        <dbReference type="EMBL" id="MFC4314424.1"/>
    </source>
</evidence>
<proteinExistence type="predicted"/>
<feature type="transmembrane region" description="Helical" evidence="1">
    <location>
        <begin position="874"/>
        <end position="892"/>
    </location>
</feature>
<keyword evidence="5" id="KW-1185">Reference proteome</keyword>
<feature type="transmembrane region" description="Helical" evidence="1">
    <location>
        <begin position="796"/>
        <end position="820"/>
    </location>
</feature>
<comment type="caution">
    <text evidence="4">The sequence shown here is derived from an EMBL/GenBank/DDBJ whole genome shotgun (WGS) entry which is preliminary data.</text>
</comment>
<feature type="domain" description="NACHT" evidence="2">
    <location>
        <begin position="220"/>
        <end position="389"/>
    </location>
</feature>
<dbReference type="Proteomes" id="UP001595904">
    <property type="component" value="Unassembled WGS sequence"/>
</dbReference>
<reference evidence="5" key="1">
    <citation type="journal article" date="2019" name="Int. J. Syst. Evol. Microbiol.">
        <title>The Global Catalogue of Microorganisms (GCM) 10K type strain sequencing project: providing services to taxonomists for standard genome sequencing and annotation.</title>
        <authorList>
            <consortium name="The Broad Institute Genomics Platform"/>
            <consortium name="The Broad Institute Genome Sequencing Center for Infectious Disease"/>
            <person name="Wu L."/>
            <person name="Ma J."/>
        </authorList>
    </citation>
    <scope>NUCLEOTIDE SEQUENCE [LARGE SCALE GENOMIC DNA]</scope>
    <source>
        <strain evidence="5">CGMCC 1.10759</strain>
    </source>
</reference>
<keyword evidence="1" id="KW-0472">Membrane</keyword>
<feature type="transmembrane region" description="Helical" evidence="1">
    <location>
        <begin position="33"/>
        <end position="52"/>
    </location>
</feature>